<dbReference type="GO" id="GO:0008170">
    <property type="term" value="F:N-methyltransferase activity"/>
    <property type="evidence" value="ECO:0007669"/>
    <property type="project" value="InterPro"/>
</dbReference>
<sequence length="356" mass="41055">MCPFVTFVVAFCSEVSTAIDVIHHRSRRAMENQNIFKSGNVTIYHGDVAELYQEWPTPDVIISDGAYGVSGFKGDAREPSELKTWYRRHIQAWSRYARPGTTLWFWNTEIGWATVHPILDEYGWEYAGCNIWNKGIQHIAGNCNLPVLKSFPIVTEVCVQYVRRAEFYCDGKTLNLKEWLRKEWDRTGLPIYKTNEACGVVNAASRKYFTKDHLWYALPPEIFIRMVSYANEYGDSKGRPYFSFDGKRPANQQEYEKIFPTFKGKYGITNVWNHPPLHNRERVRFPGSSKYAHLNQKPVNLMELIIESSSNLGDVIWEPFGGLCTAGLVAYLTSRTAYCAEIDDHIYDGYFSSERV</sequence>
<dbReference type="KEGG" id="rca:Rcas_1293"/>
<keyword evidence="6" id="KW-1185">Reference proteome</keyword>
<dbReference type="InterPro" id="IPR029063">
    <property type="entry name" value="SAM-dependent_MTases_sf"/>
</dbReference>
<dbReference type="Pfam" id="PF01555">
    <property type="entry name" value="N6_N4_Mtase"/>
    <property type="match status" value="1"/>
</dbReference>
<keyword evidence="3" id="KW-0949">S-adenosyl-L-methionine</keyword>
<dbReference type="Proteomes" id="UP000000263">
    <property type="component" value="Chromosome"/>
</dbReference>
<dbReference type="EMBL" id="CP000804">
    <property type="protein sequence ID" value="ABU57390.1"/>
    <property type="molecule type" value="Genomic_DNA"/>
</dbReference>
<evidence type="ECO:0000259" key="4">
    <source>
        <dbReference type="Pfam" id="PF01555"/>
    </source>
</evidence>
<organism evidence="5 6">
    <name type="scientific">Roseiflexus castenholzii (strain DSM 13941 / HLO8)</name>
    <dbReference type="NCBI Taxonomy" id="383372"/>
    <lineage>
        <taxon>Bacteria</taxon>
        <taxon>Bacillati</taxon>
        <taxon>Chloroflexota</taxon>
        <taxon>Chloroflexia</taxon>
        <taxon>Chloroflexales</taxon>
        <taxon>Roseiflexineae</taxon>
        <taxon>Roseiflexaceae</taxon>
        <taxon>Roseiflexus</taxon>
    </lineage>
</organism>
<keyword evidence="1 5" id="KW-0489">Methyltransferase</keyword>
<evidence type="ECO:0000256" key="1">
    <source>
        <dbReference type="ARBA" id="ARBA00022603"/>
    </source>
</evidence>
<feature type="domain" description="DNA methylase N-4/N-6" evidence="4">
    <location>
        <begin position="59"/>
        <end position="348"/>
    </location>
</feature>
<name>A7NIT7_ROSCS</name>
<dbReference type="GO" id="GO:0003677">
    <property type="term" value="F:DNA binding"/>
    <property type="evidence" value="ECO:0007669"/>
    <property type="project" value="InterPro"/>
</dbReference>
<dbReference type="Gene3D" id="3.40.50.150">
    <property type="entry name" value="Vaccinia Virus protein VP39"/>
    <property type="match status" value="1"/>
</dbReference>
<accession>A7NIT7</accession>
<dbReference type="REBASE" id="16039">
    <property type="entry name" value="M.Rca13941ORF1293P"/>
</dbReference>
<evidence type="ECO:0000256" key="3">
    <source>
        <dbReference type="ARBA" id="ARBA00022691"/>
    </source>
</evidence>
<dbReference type="GO" id="GO:0032259">
    <property type="term" value="P:methylation"/>
    <property type="evidence" value="ECO:0007669"/>
    <property type="project" value="UniProtKB-KW"/>
</dbReference>
<evidence type="ECO:0000256" key="2">
    <source>
        <dbReference type="ARBA" id="ARBA00022679"/>
    </source>
</evidence>
<evidence type="ECO:0000313" key="5">
    <source>
        <dbReference type="EMBL" id="ABU57390.1"/>
    </source>
</evidence>
<dbReference type="STRING" id="383372.Rcas_1293"/>
<dbReference type="InterPro" id="IPR002295">
    <property type="entry name" value="N4/N6-MTase_EcoPI_Mod-like"/>
</dbReference>
<dbReference type="PRINTS" id="PR00506">
    <property type="entry name" value="D21N6MTFRASE"/>
</dbReference>
<reference evidence="5 6" key="1">
    <citation type="submission" date="2007-08" db="EMBL/GenBank/DDBJ databases">
        <title>Complete sequence of Roseiflexus castenholzii DSM 13941.</title>
        <authorList>
            <consortium name="US DOE Joint Genome Institute"/>
            <person name="Copeland A."/>
            <person name="Lucas S."/>
            <person name="Lapidus A."/>
            <person name="Barry K."/>
            <person name="Glavina del Rio T."/>
            <person name="Dalin E."/>
            <person name="Tice H."/>
            <person name="Pitluck S."/>
            <person name="Thompson L.S."/>
            <person name="Brettin T."/>
            <person name="Bruce D."/>
            <person name="Detter J.C."/>
            <person name="Han C."/>
            <person name="Tapia R."/>
            <person name="Schmutz J."/>
            <person name="Larimer F."/>
            <person name="Land M."/>
            <person name="Hauser L."/>
            <person name="Kyrpides N."/>
            <person name="Mikhailova N."/>
            <person name="Bryant D.A."/>
            <person name="Hanada S."/>
            <person name="Tsukatani Y."/>
            <person name="Richardson P."/>
        </authorList>
    </citation>
    <scope>NUCLEOTIDE SEQUENCE [LARGE SCALE GENOMIC DNA]</scope>
    <source>
        <strain evidence="6">DSM 13941 / HLO8</strain>
    </source>
</reference>
<dbReference type="AlphaFoldDB" id="A7NIT7"/>
<dbReference type="SUPFAM" id="SSF53335">
    <property type="entry name" value="S-adenosyl-L-methionine-dependent methyltransferases"/>
    <property type="match status" value="1"/>
</dbReference>
<evidence type="ECO:0000313" key="6">
    <source>
        <dbReference type="Proteomes" id="UP000000263"/>
    </source>
</evidence>
<proteinExistence type="predicted"/>
<dbReference type="HOGENOM" id="CLU_792144_0_0_0"/>
<gene>
    <name evidence="5" type="ordered locus">Rcas_1293</name>
</gene>
<keyword evidence="2" id="KW-0808">Transferase</keyword>
<dbReference type="InterPro" id="IPR002941">
    <property type="entry name" value="DNA_methylase_N4/N6"/>
</dbReference>
<protein>
    <submittedName>
        <fullName evidence="5">DNA methylase N-4/N-6 domain protein</fullName>
    </submittedName>
</protein>
<dbReference type="eggNOG" id="COG0863">
    <property type="taxonomic scope" value="Bacteria"/>
</dbReference>